<dbReference type="AlphaFoldDB" id="A0A914DT90"/>
<reference evidence="13" key="1">
    <citation type="submission" date="2022-11" db="UniProtKB">
        <authorList>
            <consortium name="WormBaseParasite"/>
        </authorList>
    </citation>
    <scope>IDENTIFICATION</scope>
</reference>
<dbReference type="InterPro" id="IPR003196">
    <property type="entry name" value="TFIIF_beta"/>
</dbReference>
<evidence type="ECO:0000256" key="4">
    <source>
        <dbReference type="ARBA" id="ARBA00023015"/>
    </source>
</evidence>
<keyword evidence="4 9" id="KW-0805">Transcription regulation</keyword>
<dbReference type="PIRSF" id="PIRSF015849">
    <property type="entry name" value="TFIIF-beta"/>
    <property type="match status" value="1"/>
</dbReference>
<dbReference type="SUPFAM" id="SSF50916">
    <property type="entry name" value="Rap30/74 interaction domains"/>
    <property type="match status" value="1"/>
</dbReference>
<evidence type="ECO:0000256" key="2">
    <source>
        <dbReference type="ARBA" id="ARBA00009543"/>
    </source>
</evidence>
<dbReference type="InterPro" id="IPR011039">
    <property type="entry name" value="TFIIF_interaction"/>
</dbReference>
<comment type="function">
    <text evidence="9">TFIIF is a general transcription initiation factor that binds to RNA polymerase II and helps to recruit it to the initiation complex in collaboration with TFIIB.</text>
</comment>
<sequence>MSAQKRSSDVVDCNNSRRGVWLVKVPKYLSEIWENNPGGDVGKVVSTGGNINFVSSIASTSESIFNGNTGLTSQASSSKLAPPPSEILPIGRKKTGATEMPKVHEFRMTDVQSQTLAILSEDKSHLHEDATVRSGNLSIEGRVVKRAECRPNKDDPNYMGMKVNQIQRVSQPKHHVKQIDKAVVKFKPTAIHAETLSKVKAKKEGIKTVRLDRDVLREAIFHAFEKHQYYRLMDLQKLTNQPANYVKEILMEIANYNTMPPHKSMWELKPEYRSYKTEVKTEFKSEY</sequence>
<dbReference type="SUPFAM" id="SSF46785">
    <property type="entry name" value="Winged helix' DNA-binding domain"/>
    <property type="match status" value="1"/>
</dbReference>
<evidence type="ECO:0000256" key="3">
    <source>
        <dbReference type="ARBA" id="ARBA00020815"/>
    </source>
</evidence>
<dbReference type="GO" id="GO:0003677">
    <property type="term" value="F:DNA binding"/>
    <property type="evidence" value="ECO:0007669"/>
    <property type="project" value="UniProtKB-UniRule"/>
</dbReference>
<protein>
    <recommendedName>
        <fullName evidence="3 9">General transcription factor IIF subunit 2</fullName>
    </recommendedName>
    <alternativeName>
        <fullName evidence="8 9">Transcription initiation factor IIF subunit beta</fullName>
    </alternativeName>
</protein>
<evidence type="ECO:0000256" key="7">
    <source>
        <dbReference type="ARBA" id="ARBA00023242"/>
    </source>
</evidence>
<dbReference type="Gene3D" id="1.10.10.10">
    <property type="entry name" value="Winged helix-like DNA-binding domain superfamily/Winged helix DNA-binding domain"/>
    <property type="match status" value="1"/>
</dbReference>
<comment type="similarity">
    <text evidence="2 9">Belongs to the TFIIF beta subunit family.</text>
</comment>
<feature type="domain" description="TFIIF beta subunit N-terminal" evidence="11">
    <location>
        <begin position="18"/>
        <end position="160"/>
    </location>
</feature>
<evidence type="ECO:0000256" key="6">
    <source>
        <dbReference type="ARBA" id="ARBA00023163"/>
    </source>
</evidence>
<dbReference type="GO" id="GO:0006368">
    <property type="term" value="P:transcription elongation by RNA polymerase II"/>
    <property type="evidence" value="ECO:0007669"/>
    <property type="project" value="UniProtKB-ARBA"/>
</dbReference>
<dbReference type="InterPro" id="IPR040450">
    <property type="entry name" value="TFIIF_beta_HTH"/>
</dbReference>
<evidence type="ECO:0000259" key="10">
    <source>
        <dbReference type="Pfam" id="PF02270"/>
    </source>
</evidence>
<organism evidence="12 13">
    <name type="scientific">Acrobeloides nanus</name>
    <dbReference type="NCBI Taxonomy" id="290746"/>
    <lineage>
        <taxon>Eukaryota</taxon>
        <taxon>Metazoa</taxon>
        <taxon>Ecdysozoa</taxon>
        <taxon>Nematoda</taxon>
        <taxon>Chromadorea</taxon>
        <taxon>Rhabditida</taxon>
        <taxon>Tylenchina</taxon>
        <taxon>Cephalobomorpha</taxon>
        <taxon>Cephaloboidea</taxon>
        <taxon>Cephalobidae</taxon>
        <taxon>Acrobeloides</taxon>
    </lineage>
</organism>
<dbReference type="InterPro" id="IPR040504">
    <property type="entry name" value="TFIIF_beta_N"/>
</dbReference>
<comment type="subcellular location">
    <subcellularLocation>
        <location evidence="1 9">Nucleus</location>
    </subcellularLocation>
</comment>
<keyword evidence="5 9" id="KW-0238">DNA-binding</keyword>
<dbReference type="GO" id="GO:0006367">
    <property type="term" value="P:transcription initiation at RNA polymerase II promoter"/>
    <property type="evidence" value="ECO:0007669"/>
    <property type="project" value="UniProtKB-UniRule"/>
</dbReference>
<dbReference type="InterPro" id="IPR036388">
    <property type="entry name" value="WH-like_DNA-bd_sf"/>
</dbReference>
<dbReference type="Pfam" id="PF02270">
    <property type="entry name" value="TFIIF_beta"/>
    <property type="match status" value="1"/>
</dbReference>
<keyword evidence="7 9" id="KW-0539">Nucleus</keyword>
<dbReference type="PANTHER" id="PTHR10445">
    <property type="entry name" value="GENERAL TRANSCRIPTION FACTOR IIF SUBUNIT 2"/>
    <property type="match status" value="1"/>
</dbReference>
<dbReference type="GO" id="GO:0005674">
    <property type="term" value="C:transcription factor TFIIF complex"/>
    <property type="evidence" value="ECO:0007669"/>
    <property type="project" value="InterPro"/>
</dbReference>
<evidence type="ECO:0000313" key="12">
    <source>
        <dbReference type="Proteomes" id="UP000887540"/>
    </source>
</evidence>
<keyword evidence="12" id="KW-1185">Reference proteome</keyword>
<accession>A0A914DT90</accession>
<evidence type="ECO:0000256" key="9">
    <source>
        <dbReference type="PIRNR" id="PIRNR015849"/>
    </source>
</evidence>
<dbReference type="WBParaSite" id="ACRNAN_scaffold3679.g29276.t1">
    <property type="protein sequence ID" value="ACRNAN_scaffold3679.g29276.t1"/>
    <property type="gene ID" value="ACRNAN_scaffold3679.g29276"/>
</dbReference>
<evidence type="ECO:0000256" key="5">
    <source>
        <dbReference type="ARBA" id="ARBA00023125"/>
    </source>
</evidence>
<proteinExistence type="inferred from homology"/>
<evidence type="ECO:0000259" key="11">
    <source>
        <dbReference type="Pfam" id="PF17683"/>
    </source>
</evidence>
<dbReference type="InterPro" id="IPR036390">
    <property type="entry name" value="WH_DNA-bd_sf"/>
</dbReference>
<evidence type="ECO:0000256" key="1">
    <source>
        <dbReference type="ARBA" id="ARBA00004123"/>
    </source>
</evidence>
<dbReference type="Proteomes" id="UP000887540">
    <property type="component" value="Unplaced"/>
</dbReference>
<name>A0A914DT90_9BILA</name>
<evidence type="ECO:0000313" key="13">
    <source>
        <dbReference type="WBParaSite" id="ACRNAN_scaffold3679.g29276.t1"/>
    </source>
</evidence>
<dbReference type="Pfam" id="PF17683">
    <property type="entry name" value="TFIIF_beta_N"/>
    <property type="match status" value="1"/>
</dbReference>
<feature type="domain" description="TFIIF beta subunit HTH" evidence="10">
    <location>
        <begin position="209"/>
        <end position="273"/>
    </location>
</feature>
<dbReference type="CDD" id="cd07980">
    <property type="entry name" value="TFIIF_beta"/>
    <property type="match status" value="1"/>
</dbReference>
<evidence type="ECO:0000256" key="8">
    <source>
        <dbReference type="ARBA" id="ARBA00033388"/>
    </source>
</evidence>
<keyword evidence="6 9" id="KW-0804">Transcription</keyword>
<dbReference type="FunFam" id="1.10.10.10:FF:000035">
    <property type="entry name" value="General transcription factor IIF subunit 2"/>
    <property type="match status" value="1"/>
</dbReference>
<dbReference type="PANTHER" id="PTHR10445:SF0">
    <property type="entry name" value="GENERAL TRANSCRIPTION FACTOR IIF SUBUNIT 2"/>
    <property type="match status" value="1"/>
</dbReference>